<protein>
    <submittedName>
        <fullName evidence="1">Uncharacterized protein</fullName>
    </submittedName>
</protein>
<keyword evidence="2" id="KW-1185">Reference proteome</keyword>
<reference evidence="1 2" key="1">
    <citation type="journal article" date="2017" name="Nature">
        <title>The Apostasia genome and the evolution of orchids.</title>
        <authorList>
            <person name="Zhang G.Q."/>
            <person name="Liu K.W."/>
            <person name="Li Z."/>
            <person name="Lohaus R."/>
            <person name="Hsiao Y.Y."/>
            <person name="Niu S.C."/>
            <person name="Wang J.Y."/>
            <person name="Lin Y.C."/>
            <person name="Xu Q."/>
            <person name="Chen L.J."/>
            <person name="Yoshida K."/>
            <person name="Fujiwara S."/>
            <person name="Wang Z.W."/>
            <person name="Zhang Y.Q."/>
            <person name="Mitsuda N."/>
            <person name="Wang M."/>
            <person name="Liu G.H."/>
            <person name="Pecoraro L."/>
            <person name="Huang H.X."/>
            <person name="Xiao X.J."/>
            <person name="Lin M."/>
            <person name="Wu X.Y."/>
            <person name="Wu W.L."/>
            <person name="Chen Y.Y."/>
            <person name="Chang S.B."/>
            <person name="Sakamoto S."/>
            <person name="Ohme-Takagi M."/>
            <person name="Yagi M."/>
            <person name="Zeng S.J."/>
            <person name="Shen C.Y."/>
            <person name="Yeh C.M."/>
            <person name="Luo Y.B."/>
            <person name="Tsai W.C."/>
            <person name="Van de Peer Y."/>
            <person name="Liu Z.J."/>
        </authorList>
    </citation>
    <scope>NUCLEOTIDE SEQUENCE [LARGE SCALE GENOMIC DNA]</scope>
    <source>
        <strain evidence="2">cv. Shenzhen</strain>
        <tissue evidence="1">Stem</tissue>
    </source>
</reference>
<organism evidence="1 2">
    <name type="scientific">Apostasia shenzhenica</name>
    <dbReference type="NCBI Taxonomy" id="1088818"/>
    <lineage>
        <taxon>Eukaryota</taxon>
        <taxon>Viridiplantae</taxon>
        <taxon>Streptophyta</taxon>
        <taxon>Embryophyta</taxon>
        <taxon>Tracheophyta</taxon>
        <taxon>Spermatophyta</taxon>
        <taxon>Magnoliopsida</taxon>
        <taxon>Liliopsida</taxon>
        <taxon>Asparagales</taxon>
        <taxon>Orchidaceae</taxon>
        <taxon>Apostasioideae</taxon>
        <taxon>Apostasia</taxon>
    </lineage>
</organism>
<proteinExistence type="predicted"/>
<name>A0A2I0B0H1_9ASPA</name>
<dbReference type="EMBL" id="KZ451932">
    <property type="protein sequence ID" value="PKA61303.1"/>
    <property type="molecule type" value="Genomic_DNA"/>
</dbReference>
<dbReference type="Proteomes" id="UP000236161">
    <property type="component" value="Unassembled WGS sequence"/>
</dbReference>
<gene>
    <name evidence="1" type="ORF">AXF42_Ash006200</name>
</gene>
<evidence type="ECO:0000313" key="2">
    <source>
        <dbReference type="Proteomes" id="UP000236161"/>
    </source>
</evidence>
<sequence>MVGDSLVQFPFSLSKKRVFSGDAATRILASSAAPFASCMQGWHYRCLGLDP</sequence>
<dbReference type="AlphaFoldDB" id="A0A2I0B0H1"/>
<evidence type="ECO:0000313" key="1">
    <source>
        <dbReference type="EMBL" id="PKA61303.1"/>
    </source>
</evidence>
<accession>A0A2I0B0H1</accession>